<protein>
    <submittedName>
        <fullName evidence="1">Uncharacterized protein</fullName>
    </submittedName>
</protein>
<gene>
    <name evidence="1" type="ORF">LSALG_LOCUS2417</name>
</gene>
<keyword evidence="2" id="KW-1185">Reference proteome</keyword>
<proteinExistence type="predicted"/>
<name>A0AA35UVU5_LACSI</name>
<dbReference type="EMBL" id="OX465086">
    <property type="protein sequence ID" value="CAI9261636.1"/>
    <property type="molecule type" value="Genomic_DNA"/>
</dbReference>
<organism evidence="1 2">
    <name type="scientific">Lactuca saligna</name>
    <name type="common">Willowleaf lettuce</name>
    <dbReference type="NCBI Taxonomy" id="75948"/>
    <lineage>
        <taxon>Eukaryota</taxon>
        <taxon>Viridiplantae</taxon>
        <taxon>Streptophyta</taxon>
        <taxon>Embryophyta</taxon>
        <taxon>Tracheophyta</taxon>
        <taxon>Spermatophyta</taxon>
        <taxon>Magnoliopsida</taxon>
        <taxon>eudicotyledons</taxon>
        <taxon>Gunneridae</taxon>
        <taxon>Pentapetalae</taxon>
        <taxon>asterids</taxon>
        <taxon>campanulids</taxon>
        <taxon>Asterales</taxon>
        <taxon>Asteraceae</taxon>
        <taxon>Cichorioideae</taxon>
        <taxon>Cichorieae</taxon>
        <taxon>Lactucinae</taxon>
        <taxon>Lactuca</taxon>
    </lineage>
</organism>
<dbReference type="Proteomes" id="UP001177003">
    <property type="component" value="Chromosome 0"/>
</dbReference>
<accession>A0AA35UVU5</accession>
<evidence type="ECO:0000313" key="1">
    <source>
        <dbReference type="EMBL" id="CAI9261636.1"/>
    </source>
</evidence>
<sequence length="206" mass="22950">MILPTSGTFYEVSNAQVIHMFNGMGHQPTLTVICYFKKSSLPCILSFLFGIILRCLTGRSFGLGKAKLEVNSVMARLYYGLNVDYASNLWEEFGTSISHMMLATGTTKFPTMATPRVSVDDVNVFPYVARVPNSMLKLVGPKNQLLVQYLTSIDFTNPTGDLPQKVVEETSKGSKAPKKKKQVEKKQVVDEQQFKEIIPMKTGVIK</sequence>
<dbReference type="AlphaFoldDB" id="A0AA35UVU5"/>
<reference evidence="1" key="1">
    <citation type="submission" date="2023-04" db="EMBL/GenBank/DDBJ databases">
        <authorList>
            <person name="Vijverberg K."/>
            <person name="Xiong W."/>
            <person name="Schranz E."/>
        </authorList>
    </citation>
    <scope>NUCLEOTIDE SEQUENCE</scope>
</reference>
<evidence type="ECO:0000313" key="2">
    <source>
        <dbReference type="Proteomes" id="UP001177003"/>
    </source>
</evidence>